<dbReference type="InterPro" id="IPR036259">
    <property type="entry name" value="MFS_trans_sf"/>
</dbReference>
<feature type="transmembrane region" description="Helical" evidence="6">
    <location>
        <begin position="125"/>
        <end position="146"/>
    </location>
</feature>
<dbReference type="OrthoDB" id="9787026at2"/>
<dbReference type="PANTHER" id="PTHR23511">
    <property type="entry name" value="SYNAPTIC VESICLE GLYCOPROTEIN 2"/>
    <property type="match status" value="1"/>
</dbReference>
<keyword evidence="8" id="KW-0614">Plasmid</keyword>
<comment type="subcellular location">
    <subcellularLocation>
        <location evidence="1">Cell membrane</location>
        <topology evidence="1">Multi-pass membrane protein</topology>
    </subcellularLocation>
</comment>
<gene>
    <name evidence="8" type="primary">pcaK_5</name>
    <name evidence="8" type="ORF">SPTER_49740</name>
</gene>
<dbReference type="InterPro" id="IPR011701">
    <property type="entry name" value="MFS"/>
</dbReference>
<feature type="transmembrane region" description="Helical" evidence="6">
    <location>
        <begin position="158"/>
        <end position="178"/>
    </location>
</feature>
<keyword evidence="2" id="KW-0813">Transport</keyword>
<dbReference type="AlphaFoldDB" id="A0A517E1L2"/>
<feature type="transmembrane region" description="Helical" evidence="6">
    <location>
        <begin position="68"/>
        <end position="88"/>
    </location>
</feature>
<feature type="domain" description="Major facilitator superfamily (MFS) profile" evidence="7">
    <location>
        <begin position="34"/>
        <end position="449"/>
    </location>
</feature>
<feature type="transmembrane region" description="Helical" evidence="6">
    <location>
        <begin position="184"/>
        <end position="208"/>
    </location>
</feature>
<feature type="transmembrane region" description="Helical" evidence="6">
    <location>
        <begin position="30"/>
        <end position="56"/>
    </location>
</feature>
<keyword evidence="5 6" id="KW-0472">Membrane</keyword>
<dbReference type="InterPro" id="IPR020846">
    <property type="entry name" value="MFS_dom"/>
</dbReference>
<accession>A0A517E1L2</accession>
<dbReference type="EMBL" id="CP036260">
    <property type="protein sequence ID" value="QDR83483.1"/>
    <property type="molecule type" value="Genomic_DNA"/>
</dbReference>
<geneLocation type="plasmid" evidence="9">
    <name>pspter</name>
</geneLocation>
<proteinExistence type="predicted"/>
<dbReference type="GO" id="GO:0005886">
    <property type="term" value="C:plasma membrane"/>
    <property type="evidence" value="ECO:0007669"/>
    <property type="project" value="UniProtKB-SubCell"/>
</dbReference>
<dbReference type="PANTHER" id="PTHR23511:SF34">
    <property type="entry name" value="SYNAPTIC VESICLE GLYCOPROTEIN 2"/>
    <property type="match status" value="1"/>
</dbReference>
<protein>
    <submittedName>
        <fullName evidence="8">4-hydroxybenzoate transporter PcaK</fullName>
    </submittedName>
</protein>
<feature type="transmembrane region" description="Helical" evidence="6">
    <location>
        <begin position="302"/>
        <end position="329"/>
    </location>
</feature>
<dbReference type="GO" id="GO:0022857">
    <property type="term" value="F:transmembrane transporter activity"/>
    <property type="evidence" value="ECO:0007669"/>
    <property type="project" value="InterPro"/>
</dbReference>
<dbReference type="PROSITE" id="PS00217">
    <property type="entry name" value="SUGAR_TRANSPORT_2"/>
    <property type="match status" value="1"/>
</dbReference>
<feature type="transmembrane region" description="Helical" evidence="6">
    <location>
        <begin position="423"/>
        <end position="443"/>
    </location>
</feature>
<reference evidence="8 9" key="1">
    <citation type="submission" date="2019-02" db="EMBL/GenBank/DDBJ databases">
        <title>Closed genome of Sporomusa termitida DSM 4440.</title>
        <authorList>
            <person name="Poehlein A."/>
            <person name="Daniel R."/>
        </authorList>
    </citation>
    <scope>NUCLEOTIDE SEQUENCE [LARGE SCALE GENOMIC DNA]</scope>
    <source>
        <strain evidence="8 9">DSM 4440</strain>
        <plasmid evidence="9">pspter</plasmid>
    </source>
</reference>
<dbReference type="RefSeq" id="WP_144353160.1">
    <property type="nucleotide sequence ID" value="NZ_CP036260.1"/>
</dbReference>
<evidence type="ECO:0000259" key="7">
    <source>
        <dbReference type="PROSITE" id="PS50850"/>
    </source>
</evidence>
<feature type="transmembrane region" description="Helical" evidence="6">
    <location>
        <begin position="270"/>
        <end position="290"/>
    </location>
</feature>
<organism evidence="8 9">
    <name type="scientific">Sporomusa termitida</name>
    <dbReference type="NCBI Taxonomy" id="2377"/>
    <lineage>
        <taxon>Bacteria</taxon>
        <taxon>Bacillati</taxon>
        <taxon>Bacillota</taxon>
        <taxon>Negativicutes</taxon>
        <taxon>Selenomonadales</taxon>
        <taxon>Sporomusaceae</taxon>
        <taxon>Sporomusa</taxon>
    </lineage>
</organism>
<dbReference type="Gene3D" id="1.20.1250.20">
    <property type="entry name" value="MFS general substrate transporter like domains"/>
    <property type="match status" value="1"/>
</dbReference>
<feature type="transmembrane region" description="Helical" evidence="6">
    <location>
        <begin position="360"/>
        <end position="385"/>
    </location>
</feature>
<evidence type="ECO:0000313" key="9">
    <source>
        <dbReference type="Proteomes" id="UP000320776"/>
    </source>
</evidence>
<dbReference type="SUPFAM" id="SSF103473">
    <property type="entry name" value="MFS general substrate transporter"/>
    <property type="match status" value="1"/>
</dbReference>
<evidence type="ECO:0000256" key="2">
    <source>
        <dbReference type="ARBA" id="ARBA00022448"/>
    </source>
</evidence>
<evidence type="ECO:0000256" key="4">
    <source>
        <dbReference type="ARBA" id="ARBA00022989"/>
    </source>
</evidence>
<evidence type="ECO:0000256" key="3">
    <source>
        <dbReference type="ARBA" id="ARBA00022692"/>
    </source>
</evidence>
<evidence type="ECO:0000256" key="6">
    <source>
        <dbReference type="SAM" id="Phobius"/>
    </source>
</evidence>
<dbReference type="Pfam" id="PF07690">
    <property type="entry name" value="MFS_1"/>
    <property type="match status" value="1"/>
</dbReference>
<keyword evidence="3 6" id="KW-0812">Transmembrane</keyword>
<feature type="transmembrane region" description="Helical" evidence="6">
    <location>
        <begin position="338"/>
        <end position="354"/>
    </location>
</feature>
<dbReference type="KEGG" id="sted:SPTER_49740"/>
<dbReference type="PROSITE" id="PS50850">
    <property type="entry name" value="MFS"/>
    <property type="match status" value="1"/>
</dbReference>
<dbReference type="InterPro" id="IPR005829">
    <property type="entry name" value="Sugar_transporter_CS"/>
</dbReference>
<sequence>MNGNNTNVIAARASEVDVGKLIDHSKLNKVSLMTIILCGAVMVMDGYEFGIMAVVAPAIMQDWGVSPAVFGGVFSAVFIGYFFGALVCGALADRIGRKKVLILTASIFTVASLLIFFSQNVTQLILLRVIAGFGIGGAIPVAITLTSECAPIKGKGKYLSVMYTGNVLGSMLAGYIAGFLLPTFGWRACFIVGFIVPLVVIILVHYFLPESARWLCVKWKTREQRENLITIVKQIDPNIQITEDTVFSTAGTTNQEKHSTKDLFAGKLKWMTPAVWAFYGISNITLLFFLSWGPQLIVMKGYAVSTAAFISGNAMVFGVLAVLGSGFLYDKIGLRRGWIVYTVGGITVCFLGGATENIFIGLYCLSSLLINCAHMAVTILTPNIYPPAIRNQGAGTAFAVARLGAIAGPLIGGFLLATQLEMSLLVTLMIAVPMFIVSVLCYITGRQYDKYFAPLYAGQLEIKK</sequence>
<keyword evidence="4 6" id="KW-1133">Transmembrane helix</keyword>
<feature type="transmembrane region" description="Helical" evidence="6">
    <location>
        <begin position="100"/>
        <end position="119"/>
    </location>
</feature>
<evidence type="ECO:0000256" key="1">
    <source>
        <dbReference type="ARBA" id="ARBA00004651"/>
    </source>
</evidence>
<evidence type="ECO:0000313" key="8">
    <source>
        <dbReference type="EMBL" id="QDR83483.1"/>
    </source>
</evidence>
<dbReference type="Proteomes" id="UP000320776">
    <property type="component" value="Plasmid pSPTER"/>
</dbReference>
<evidence type="ECO:0000256" key="5">
    <source>
        <dbReference type="ARBA" id="ARBA00023136"/>
    </source>
</evidence>
<name>A0A517E1L2_9FIRM</name>
<keyword evidence="9" id="KW-1185">Reference proteome</keyword>
<feature type="transmembrane region" description="Helical" evidence="6">
    <location>
        <begin position="397"/>
        <end position="417"/>
    </location>
</feature>